<gene>
    <name evidence="7" type="primary">101887953</name>
    <name evidence="9" type="synonym">LOC101887953</name>
</gene>
<evidence type="ECO:0000256" key="1">
    <source>
        <dbReference type="ARBA" id="ARBA00004370"/>
    </source>
</evidence>
<protein>
    <submittedName>
        <fullName evidence="9">Uncharacterized protein LOC101887953</fullName>
    </submittedName>
</protein>
<comment type="subcellular location">
    <subcellularLocation>
        <location evidence="1">Membrane</location>
    </subcellularLocation>
</comment>
<evidence type="ECO:0000256" key="2">
    <source>
        <dbReference type="ARBA" id="ARBA00022692"/>
    </source>
</evidence>
<feature type="compositionally biased region" description="Basic residues" evidence="5">
    <location>
        <begin position="10"/>
        <end position="19"/>
    </location>
</feature>
<reference evidence="7" key="1">
    <citation type="submission" date="2021-01" db="UniProtKB">
        <authorList>
            <consortium name="EnsemblMetazoa"/>
        </authorList>
    </citation>
    <scope>IDENTIFICATION</scope>
    <source>
        <strain evidence="7">Aabys</strain>
    </source>
</reference>
<dbReference type="AlphaFoldDB" id="A0A1I8M2V9"/>
<keyword evidence="2 6" id="KW-0812">Transmembrane</keyword>
<evidence type="ECO:0000313" key="9">
    <source>
        <dbReference type="RefSeq" id="XP_005180669.1"/>
    </source>
</evidence>
<organism evidence="7">
    <name type="scientific">Musca domestica</name>
    <name type="common">House fly</name>
    <dbReference type="NCBI Taxonomy" id="7370"/>
    <lineage>
        <taxon>Eukaryota</taxon>
        <taxon>Metazoa</taxon>
        <taxon>Ecdysozoa</taxon>
        <taxon>Arthropoda</taxon>
        <taxon>Hexapoda</taxon>
        <taxon>Insecta</taxon>
        <taxon>Pterygota</taxon>
        <taxon>Neoptera</taxon>
        <taxon>Endopterygota</taxon>
        <taxon>Diptera</taxon>
        <taxon>Brachycera</taxon>
        <taxon>Muscomorpha</taxon>
        <taxon>Muscoidea</taxon>
        <taxon>Muscidae</taxon>
        <taxon>Musca</taxon>
    </lineage>
</organism>
<evidence type="ECO:0000256" key="6">
    <source>
        <dbReference type="SAM" id="Phobius"/>
    </source>
</evidence>
<dbReference type="GO" id="GO:0001671">
    <property type="term" value="F:ATPase activator activity"/>
    <property type="evidence" value="ECO:0007669"/>
    <property type="project" value="InterPro"/>
</dbReference>
<evidence type="ECO:0000256" key="4">
    <source>
        <dbReference type="ARBA" id="ARBA00023136"/>
    </source>
</evidence>
<dbReference type="GO" id="GO:0016020">
    <property type="term" value="C:membrane"/>
    <property type="evidence" value="ECO:0007669"/>
    <property type="project" value="UniProtKB-SubCell"/>
</dbReference>
<dbReference type="VEuPathDB" id="VectorBase:MDOMA2_000767"/>
<dbReference type="InterPro" id="IPR008662">
    <property type="entry name" value="TOIP1/2"/>
</dbReference>
<dbReference type="InterPro" id="IPR038599">
    <property type="entry name" value="LAP1C-like_C_sf"/>
</dbReference>
<dbReference type="Gene3D" id="3.40.50.12190">
    <property type="match status" value="1"/>
</dbReference>
<dbReference type="VEuPathDB" id="VectorBase:MDOA000683"/>
<dbReference type="RefSeq" id="XP_005180669.1">
    <property type="nucleotide sequence ID" value="XM_005180612.3"/>
</dbReference>
<dbReference type="KEGG" id="mde:101887953"/>
<feature type="transmembrane region" description="Helical" evidence="6">
    <location>
        <begin position="141"/>
        <end position="164"/>
    </location>
</feature>
<proteinExistence type="predicted"/>
<name>A0A1I8M2V9_MUSDO</name>
<reference evidence="9" key="2">
    <citation type="submission" date="2025-04" db="UniProtKB">
        <authorList>
            <consortium name="RefSeq"/>
        </authorList>
    </citation>
    <scope>IDENTIFICATION</scope>
    <source>
        <strain evidence="9">Aabys</strain>
    </source>
</reference>
<accession>A0A1I8M2V9</accession>
<evidence type="ECO:0000313" key="7">
    <source>
        <dbReference type="EnsemblMetazoa" id="MDOA000683-PA"/>
    </source>
</evidence>
<keyword evidence="8" id="KW-1185">Reference proteome</keyword>
<evidence type="ECO:0000256" key="3">
    <source>
        <dbReference type="ARBA" id="ARBA00022989"/>
    </source>
</evidence>
<dbReference type="eggNOG" id="ENOG502S7FT">
    <property type="taxonomic scope" value="Eukaryota"/>
</dbReference>
<dbReference type="PANTHER" id="PTHR18843:SF7">
    <property type="entry name" value="LAMINA-ASSOCIATED POLYPEPTIDE 1B ISOFORM 1-RELATED"/>
    <property type="match status" value="1"/>
</dbReference>
<feature type="region of interest" description="Disordered" evidence="5">
    <location>
        <begin position="1"/>
        <end position="133"/>
    </location>
</feature>
<dbReference type="EnsemblMetazoa" id="MDOA000683-RA">
    <property type="protein sequence ID" value="MDOA000683-PA"/>
    <property type="gene ID" value="MDOA000683"/>
</dbReference>
<dbReference type="GO" id="GO:0061024">
    <property type="term" value="P:membrane organization"/>
    <property type="evidence" value="ECO:0007669"/>
    <property type="project" value="TreeGrafter"/>
</dbReference>
<dbReference type="PANTHER" id="PTHR18843">
    <property type="entry name" value="TORSIN-1A-INTERACTING PROTEIN"/>
    <property type="match status" value="1"/>
</dbReference>
<keyword evidence="3 6" id="KW-1133">Transmembrane helix</keyword>
<dbReference type="OrthoDB" id="6258998at2759"/>
<evidence type="ECO:0000256" key="5">
    <source>
        <dbReference type="SAM" id="MobiDB-lite"/>
    </source>
</evidence>
<feature type="compositionally biased region" description="Low complexity" evidence="5">
    <location>
        <begin position="112"/>
        <end position="130"/>
    </location>
</feature>
<sequence>MSNPLNVKPLPRKPIHKAGKTTPLDEVELVDVSPESQNDEESQNSQFELDQDVTGNYEIYTDTAGSDYDYENGESRHRSLSRDPFEISRSCPRTPPRPKQPKYRSTTPAAARSFRNKSFSSSISSSSRSESLVDPKTNSSLFSMFMIAILLVVFAGALAFFIDYRMKTVPAPMKNCSYVPLAKSYPHQDHKVWNILRVGIEMILNKRVEDPAVYLFVHHGGSRIDKLVKEIALHTSSCFDDKKQPIEMVHEDFTSAEAKEDYGRAIEKFRKKIAKGNVILIANLNEIPPEAARAFHTICDTHSPIAKDLVIFLTLIIPENKEGNANVDTLTEDTLFQLWGKSLPRNELDPLITRVTDQVIALKN</sequence>
<evidence type="ECO:0000313" key="8">
    <source>
        <dbReference type="Proteomes" id="UP001652621"/>
    </source>
</evidence>
<keyword evidence="4 6" id="KW-0472">Membrane</keyword>
<feature type="compositionally biased region" description="Basic and acidic residues" evidence="5">
    <location>
        <begin position="73"/>
        <end position="86"/>
    </location>
</feature>
<dbReference type="Proteomes" id="UP001652621">
    <property type="component" value="Unplaced"/>
</dbReference>
<dbReference type="STRING" id="7370.A0A1I8M2V9"/>